<dbReference type="InterPro" id="IPR046733">
    <property type="entry name" value="DUF6625"/>
</dbReference>
<sequence>MKKIVLIISYFGKFPSYFSLFLKSCKYNKQYTWLIYTDNEEEYLYPENVLLKKLSFRNMTDKINKKFDFPIEIRNVHKLCDFKPAYGYIFEEDIQEYDFWGFCDLDVIWGDLSKFITDDILNNYEKIYTLGHLTLFKNTIENNRRFMNDYHGEKLYKKAFLKHNEWVFDEGYKGSINNLFETYNVPIYKDSKCADIYTKSSNFKLVTWYNNTEKVVDKNKKGLFWWNKGILLYMYIEKGKLIEEEYTYIHLQKRKMKVKEIALKTESIKIVPNVFEAQTDDVSLKNFNKIKKKYFNLHYFVLRSKNLKYKIKFRLGMMD</sequence>
<accession>A0A318EPW8</accession>
<name>A0A318EPW8_9FIRM</name>
<reference evidence="1 2" key="1">
    <citation type="submission" date="2018-05" db="EMBL/GenBank/DDBJ databases">
        <title>Genomic Encyclopedia of Type Strains, Phase IV (KMG-IV): sequencing the most valuable type-strain genomes for metagenomic binning, comparative biology and taxonomic classification.</title>
        <authorList>
            <person name="Goeker M."/>
        </authorList>
    </citation>
    <scope>NUCLEOTIDE SEQUENCE [LARGE SCALE GENOMIC DNA]</scope>
    <source>
        <strain evidence="1 2">DSM 28816</strain>
    </source>
</reference>
<evidence type="ECO:0000313" key="1">
    <source>
        <dbReference type="EMBL" id="PXV91446.1"/>
    </source>
</evidence>
<evidence type="ECO:0000313" key="2">
    <source>
        <dbReference type="Proteomes" id="UP000247523"/>
    </source>
</evidence>
<organism evidence="1 2">
    <name type="scientific">Lachnotalea glycerini</name>
    <dbReference type="NCBI Taxonomy" id="1763509"/>
    <lineage>
        <taxon>Bacteria</taxon>
        <taxon>Bacillati</taxon>
        <taxon>Bacillota</taxon>
        <taxon>Clostridia</taxon>
        <taxon>Lachnospirales</taxon>
        <taxon>Lachnospiraceae</taxon>
        <taxon>Lachnotalea</taxon>
    </lineage>
</organism>
<dbReference type="Proteomes" id="UP000247523">
    <property type="component" value="Unassembled WGS sequence"/>
</dbReference>
<dbReference type="RefSeq" id="WP_110290687.1">
    <property type="nucleotide sequence ID" value="NZ_QICS01000003.1"/>
</dbReference>
<proteinExistence type="predicted"/>
<dbReference type="EMBL" id="QICS01000003">
    <property type="protein sequence ID" value="PXV91446.1"/>
    <property type="molecule type" value="Genomic_DNA"/>
</dbReference>
<comment type="caution">
    <text evidence="1">The sequence shown here is derived from an EMBL/GenBank/DDBJ whole genome shotgun (WGS) entry which is preliminary data.</text>
</comment>
<protein>
    <submittedName>
        <fullName evidence="1">Uncharacterized protein</fullName>
    </submittedName>
</protein>
<dbReference type="AlphaFoldDB" id="A0A318EPW8"/>
<gene>
    <name evidence="1" type="ORF">C8E03_1032</name>
</gene>
<dbReference type="Pfam" id="PF20330">
    <property type="entry name" value="DUF6625"/>
    <property type="match status" value="1"/>
</dbReference>